<name>A0ABS7TVL2_9BACT</name>
<dbReference type="PANTHER" id="PTHR30480">
    <property type="entry name" value="BETA-HEXOSAMINIDASE-RELATED"/>
    <property type="match status" value="1"/>
</dbReference>
<dbReference type="Gene3D" id="3.20.20.300">
    <property type="entry name" value="Glycoside hydrolase, family 3, N-terminal domain"/>
    <property type="match status" value="1"/>
</dbReference>
<dbReference type="EC" id="3.2.1.52" evidence="6"/>
<reference evidence="6" key="1">
    <citation type="submission" date="2021-08" db="EMBL/GenBank/DDBJ databases">
        <authorList>
            <person name="Stevens D.C."/>
        </authorList>
    </citation>
    <scope>NUCLEOTIDE SEQUENCE</scope>
    <source>
        <strain evidence="6">DSM 53165</strain>
    </source>
</reference>
<keyword evidence="2 6" id="KW-0378">Hydrolase</keyword>
<dbReference type="InterPro" id="IPR017853">
    <property type="entry name" value="GH"/>
</dbReference>
<comment type="similarity">
    <text evidence="1">Belongs to the glycosyl hydrolase 3 family.</text>
</comment>
<dbReference type="Proteomes" id="UP001139031">
    <property type="component" value="Unassembled WGS sequence"/>
</dbReference>
<feature type="domain" description="Glycoside hydrolase family 3 N-terminal" evidence="5">
    <location>
        <begin position="22"/>
        <end position="314"/>
    </location>
</feature>
<dbReference type="Pfam" id="PF00933">
    <property type="entry name" value="Glyco_hydro_3"/>
    <property type="match status" value="1"/>
</dbReference>
<evidence type="ECO:0000313" key="6">
    <source>
        <dbReference type="EMBL" id="MBZ5712196.1"/>
    </source>
</evidence>
<feature type="compositionally biased region" description="Basic and acidic residues" evidence="4">
    <location>
        <begin position="364"/>
        <end position="377"/>
    </location>
</feature>
<keyword evidence="7" id="KW-1185">Reference proteome</keyword>
<keyword evidence="3 6" id="KW-0326">Glycosidase</keyword>
<dbReference type="InterPro" id="IPR036962">
    <property type="entry name" value="Glyco_hydro_3_N_sf"/>
</dbReference>
<evidence type="ECO:0000256" key="4">
    <source>
        <dbReference type="SAM" id="MobiDB-lite"/>
    </source>
</evidence>
<evidence type="ECO:0000259" key="5">
    <source>
        <dbReference type="Pfam" id="PF00933"/>
    </source>
</evidence>
<feature type="region of interest" description="Disordered" evidence="4">
    <location>
        <begin position="351"/>
        <end position="377"/>
    </location>
</feature>
<dbReference type="GO" id="GO:0004563">
    <property type="term" value="F:beta-N-acetylhexosaminidase activity"/>
    <property type="evidence" value="ECO:0007669"/>
    <property type="project" value="UniProtKB-EC"/>
</dbReference>
<evidence type="ECO:0000256" key="2">
    <source>
        <dbReference type="ARBA" id="ARBA00022801"/>
    </source>
</evidence>
<evidence type="ECO:0000313" key="7">
    <source>
        <dbReference type="Proteomes" id="UP001139031"/>
    </source>
</evidence>
<organism evidence="6 7">
    <name type="scientific">Nannocystis pusilla</name>
    <dbReference type="NCBI Taxonomy" id="889268"/>
    <lineage>
        <taxon>Bacteria</taxon>
        <taxon>Pseudomonadati</taxon>
        <taxon>Myxococcota</taxon>
        <taxon>Polyangia</taxon>
        <taxon>Nannocystales</taxon>
        <taxon>Nannocystaceae</taxon>
        <taxon>Nannocystis</taxon>
    </lineage>
</organism>
<dbReference type="EMBL" id="JAIRAU010000028">
    <property type="protein sequence ID" value="MBZ5712196.1"/>
    <property type="molecule type" value="Genomic_DNA"/>
</dbReference>
<dbReference type="PANTHER" id="PTHR30480:SF16">
    <property type="entry name" value="GLYCOSIDE HYDROLASE FAMILY 3 DOMAIN PROTEIN"/>
    <property type="match status" value="1"/>
</dbReference>
<proteinExistence type="inferred from homology"/>
<gene>
    <name evidence="6" type="primary">nagZ</name>
    <name evidence="6" type="ORF">K7C98_23390</name>
</gene>
<dbReference type="SUPFAM" id="SSF51445">
    <property type="entry name" value="(Trans)glycosidases"/>
    <property type="match status" value="1"/>
</dbReference>
<dbReference type="InterPro" id="IPR050226">
    <property type="entry name" value="NagZ_Beta-hexosaminidase"/>
</dbReference>
<dbReference type="RefSeq" id="WP_224193955.1">
    <property type="nucleotide sequence ID" value="NZ_JAIRAU010000028.1"/>
</dbReference>
<dbReference type="NCBIfam" id="NF003740">
    <property type="entry name" value="PRK05337.1"/>
    <property type="match status" value="1"/>
</dbReference>
<sequence length="377" mass="41215">MATWWQPGQLLFVGFEGTTLPLDLARLLGQGRIGGVILFARNIEGPAQLRGLVRALHEAAPPDVPLLLAIDQEGGRVQRLKAPWTLWPPMRALGRRDEPATTAAVAEALARELSDLGIGLDFAPSVDVDTNPANPVIGDRSFAAEPQRVARHATAFIAAMQAAGVAACAKHFPGHGDTRSDSHFELPRLPHDLDRLREVELVPFAAAARAGVASIMSAHVLFEALDRKRPATLSPPVMHLLRGELEYDGVVFTDDLEMKAVADHFTPEQRVRGSLEAGLDALLVCSKADLRDECLRLLERLPDALVEAPLRRVVALKQQYAPRHRDRVLGPRPPKQPPGLVADLFAAPEALRAPEPEQVGPPYPEHEELARRIKEER</sequence>
<dbReference type="InterPro" id="IPR001764">
    <property type="entry name" value="Glyco_hydro_3_N"/>
</dbReference>
<evidence type="ECO:0000256" key="3">
    <source>
        <dbReference type="ARBA" id="ARBA00023295"/>
    </source>
</evidence>
<comment type="caution">
    <text evidence="6">The sequence shown here is derived from an EMBL/GenBank/DDBJ whole genome shotgun (WGS) entry which is preliminary data.</text>
</comment>
<accession>A0ABS7TVL2</accession>
<evidence type="ECO:0000256" key="1">
    <source>
        <dbReference type="ARBA" id="ARBA00005336"/>
    </source>
</evidence>
<protein>
    <submittedName>
        <fullName evidence="6">Beta-N-acetylhexosaminidase</fullName>
        <ecNumber evidence="6">3.2.1.52</ecNumber>
    </submittedName>
</protein>